<keyword evidence="3" id="KW-1185">Reference proteome</keyword>
<feature type="transmembrane region" description="Helical" evidence="1">
    <location>
        <begin position="135"/>
        <end position="159"/>
    </location>
</feature>
<evidence type="ECO:0000256" key="1">
    <source>
        <dbReference type="SAM" id="Phobius"/>
    </source>
</evidence>
<keyword evidence="1" id="KW-0812">Transmembrane</keyword>
<organism evidence="2 3">
    <name type="scientific">Granulicella aggregans</name>
    <dbReference type="NCBI Taxonomy" id="474949"/>
    <lineage>
        <taxon>Bacteria</taxon>
        <taxon>Pseudomonadati</taxon>
        <taxon>Acidobacteriota</taxon>
        <taxon>Terriglobia</taxon>
        <taxon>Terriglobales</taxon>
        <taxon>Acidobacteriaceae</taxon>
        <taxon>Granulicella</taxon>
    </lineage>
</organism>
<name>A0A7W8E1B9_9BACT</name>
<feature type="transmembrane region" description="Helical" evidence="1">
    <location>
        <begin position="266"/>
        <end position="282"/>
    </location>
</feature>
<reference evidence="2 3" key="1">
    <citation type="submission" date="2020-08" db="EMBL/GenBank/DDBJ databases">
        <title>Genomic Encyclopedia of Type Strains, Phase IV (KMG-V): Genome sequencing to study the core and pangenomes of soil and plant-associated prokaryotes.</title>
        <authorList>
            <person name="Whitman W."/>
        </authorList>
    </citation>
    <scope>NUCLEOTIDE SEQUENCE [LARGE SCALE GENOMIC DNA]</scope>
    <source>
        <strain evidence="2 3">M8UP14</strain>
    </source>
</reference>
<evidence type="ECO:0000313" key="2">
    <source>
        <dbReference type="EMBL" id="MBB5055653.1"/>
    </source>
</evidence>
<feature type="transmembrane region" description="Helical" evidence="1">
    <location>
        <begin position="214"/>
        <end position="232"/>
    </location>
</feature>
<keyword evidence="1" id="KW-0472">Membrane</keyword>
<feature type="transmembrane region" description="Helical" evidence="1">
    <location>
        <begin position="289"/>
        <end position="306"/>
    </location>
</feature>
<dbReference type="RefSeq" id="WP_184213422.1">
    <property type="nucleotide sequence ID" value="NZ_JACHIP010000001.1"/>
</dbReference>
<evidence type="ECO:0000313" key="3">
    <source>
        <dbReference type="Proteomes" id="UP000540989"/>
    </source>
</evidence>
<evidence type="ECO:0008006" key="4">
    <source>
        <dbReference type="Google" id="ProtNLM"/>
    </source>
</evidence>
<feature type="transmembrane region" description="Helical" evidence="1">
    <location>
        <begin position="102"/>
        <end position="123"/>
    </location>
</feature>
<feature type="transmembrane region" description="Helical" evidence="1">
    <location>
        <begin position="340"/>
        <end position="359"/>
    </location>
</feature>
<sequence length="541" mass="59949">MSEGLGTITSARAELESPPSKSIFDQTLILLLTALGGVALILIVLVPLHFLPAEDAAILFQYSRNLASHGAITFLANGPRVEGATDFAWMALVAAGMRVGLAPLWTTTLFNVVSILTIAALLLRLADLRLTVRRLLLITGSIALVPQILAAASGFAVLTDAALLTALVFCTVKGRVAPAALFALALCLFRPDGVLFVAPLLAGLIVQSPSRGRSSAVIGGFFVVPGVLYFLWRWHYFGEFLPLPFLVKSDTPRFAGLFVPKSIHDSLVYLEFAAILIAPLLILRRAKHLWLTIPLVLCPTLFYWAMRLDQNVGGRFFFYIPLFAAILLALNWVELSTSQVVVLRTGLIAWLVLLGGPQWREIRTFRDGQFTEVKAISEALGRLPVRGTILTSEAGFLPYFSGWTTYDAWGLNTPTFAHRFFQSSDVVALAPDLIVFHPDWTESCVASPSSSNYTARTWQHLTRNLVFGAAQAHYELWLTSYGSEFYRQRKHWQYGEGDRECWLVRTDSPLHGEIAQILQQHHGIEPEQSLNLEKLHDQVQR</sequence>
<dbReference type="Proteomes" id="UP000540989">
    <property type="component" value="Unassembled WGS sequence"/>
</dbReference>
<dbReference type="EMBL" id="JACHIP010000001">
    <property type="protein sequence ID" value="MBB5055653.1"/>
    <property type="molecule type" value="Genomic_DNA"/>
</dbReference>
<feature type="transmembrane region" description="Helical" evidence="1">
    <location>
        <begin position="28"/>
        <end position="50"/>
    </location>
</feature>
<keyword evidence="1" id="KW-1133">Transmembrane helix</keyword>
<feature type="transmembrane region" description="Helical" evidence="1">
    <location>
        <begin position="312"/>
        <end position="333"/>
    </location>
</feature>
<protein>
    <recommendedName>
        <fullName evidence="4">Glycosyltransferase RgtA/B/C/D-like domain-containing protein</fullName>
    </recommendedName>
</protein>
<dbReference type="AlphaFoldDB" id="A0A7W8E1B9"/>
<accession>A0A7W8E1B9</accession>
<proteinExistence type="predicted"/>
<gene>
    <name evidence="2" type="ORF">HDF16_000322</name>
</gene>
<comment type="caution">
    <text evidence="2">The sequence shown here is derived from an EMBL/GenBank/DDBJ whole genome shotgun (WGS) entry which is preliminary data.</text>
</comment>
<feature type="transmembrane region" description="Helical" evidence="1">
    <location>
        <begin position="179"/>
        <end position="202"/>
    </location>
</feature>